<dbReference type="Pfam" id="PF02770">
    <property type="entry name" value="Acyl-CoA_dh_M"/>
    <property type="match status" value="1"/>
</dbReference>
<keyword evidence="12" id="KW-1185">Reference proteome</keyword>
<dbReference type="GO" id="GO:0005737">
    <property type="term" value="C:cytoplasm"/>
    <property type="evidence" value="ECO:0007669"/>
    <property type="project" value="TreeGrafter"/>
</dbReference>
<organism evidence="11 12">
    <name type="scientific">Rhabdobacter roseus</name>
    <dbReference type="NCBI Taxonomy" id="1655419"/>
    <lineage>
        <taxon>Bacteria</taxon>
        <taxon>Pseudomonadati</taxon>
        <taxon>Bacteroidota</taxon>
        <taxon>Cytophagia</taxon>
        <taxon>Cytophagales</taxon>
        <taxon>Cytophagaceae</taxon>
        <taxon>Rhabdobacter</taxon>
    </lineage>
</organism>
<dbReference type="InterPro" id="IPR036250">
    <property type="entry name" value="AcylCo_DH-like_C"/>
</dbReference>
<keyword evidence="5 7" id="KW-0274">FAD</keyword>
<dbReference type="PANTHER" id="PTHR48083">
    <property type="entry name" value="MEDIUM-CHAIN SPECIFIC ACYL-COA DEHYDROGENASE, MITOCHONDRIAL-RELATED"/>
    <property type="match status" value="1"/>
</dbReference>
<proteinExistence type="inferred from homology"/>
<dbReference type="Gene3D" id="2.40.110.10">
    <property type="entry name" value="Butyryl-CoA Dehydrogenase, subunit A, domain 2"/>
    <property type="match status" value="1"/>
</dbReference>
<evidence type="ECO:0000256" key="7">
    <source>
        <dbReference type="RuleBase" id="RU362125"/>
    </source>
</evidence>
<comment type="cofactor">
    <cofactor evidence="1 7">
        <name>FAD</name>
        <dbReference type="ChEBI" id="CHEBI:57692"/>
    </cofactor>
</comment>
<dbReference type="InterPro" id="IPR009100">
    <property type="entry name" value="AcylCoA_DH/oxidase_NM_dom_sf"/>
</dbReference>
<name>A0A840TYN9_9BACT</name>
<dbReference type="Proteomes" id="UP000557307">
    <property type="component" value="Unassembled WGS sequence"/>
</dbReference>
<keyword evidence="4 7" id="KW-0285">Flavoprotein</keyword>
<feature type="domain" description="Acyl-CoA oxidase/dehydrogenase middle" evidence="9">
    <location>
        <begin position="130"/>
        <end position="230"/>
    </location>
</feature>
<gene>
    <name evidence="11" type="ORF">HNQ92_002907</name>
</gene>
<evidence type="ECO:0000313" key="12">
    <source>
        <dbReference type="Proteomes" id="UP000557307"/>
    </source>
</evidence>
<dbReference type="GO" id="GO:0033539">
    <property type="term" value="P:fatty acid beta-oxidation using acyl-CoA dehydrogenase"/>
    <property type="evidence" value="ECO:0007669"/>
    <property type="project" value="TreeGrafter"/>
</dbReference>
<dbReference type="InterPro" id="IPR037069">
    <property type="entry name" value="AcylCoA_DH/ox_N_sf"/>
</dbReference>
<feature type="domain" description="Acyl-CoA dehydrogenase/oxidase C-terminal" evidence="8">
    <location>
        <begin position="242"/>
        <end position="394"/>
    </location>
</feature>
<dbReference type="AlphaFoldDB" id="A0A840TYN9"/>
<dbReference type="GO" id="GO:0003995">
    <property type="term" value="F:acyl-CoA dehydrogenase activity"/>
    <property type="evidence" value="ECO:0007669"/>
    <property type="project" value="TreeGrafter"/>
</dbReference>
<dbReference type="PANTHER" id="PTHR48083:SF13">
    <property type="entry name" value="ACYL-COA DEHYDROGENASE FAMILY MEMBER 11"/>
    <property type="match status" value="1"/>
</dbReference>
<protein>
    <submittedName>
        <fullName evidence="11">Alkylation response protein AidB-like acyl-CoA dehydrogenase</fullName>
    </submittedName>
</protein>
<dbReference type="RefSeq" id="WP_184174720.1">
    <property type="nucleotide sequence ID" value="NZ_JACHGF010000004.1"/>
</dbReference>
<dbReference type="Pfam" id="PF00441">
    <property type="entry name" value="Acyl-CoA_dh_1"/>
    <property type="match status" value="1"/>
</dbReference>
<comment type="subunit">
    <text evidence="3">Homodimer.</text>
</comment>
<evidence type="ECO:0000313" key="11">
    <source>
        <dbReference type="EMBL" id="MBB5284759.1"/>
    </source>
</evidence>
<dbReference type="GO" id="GO:0050660">
    <property type="term" value="F:flavin adenine dinucleotide binding"/>
    <property type="evidence" value="ECO:0007669"/>
    <property type="project" value="InterPro"/>
</dbReference>
<reference evidence="11 12" key="1">
    <citation type="submission" date="2020-08" db="EMBL/GenBank/DDBJ databases">
        <title>Genomic Encyclopedia of Type Strains, Phase IV (KMG-IV): sequencing the most valuable type-strain genomes for metagenomic binning, comparative biology and taxonomic classification.</title>
        <authorList>
            <person name="Goeker M."/>
        </authorList>
    </citation>
    <scope>NUCLEOTIDE SEQUENCE [LARGE SCALE GENOMIC DNA]</scope>
    <source>
        <strain evidence="11 12">DSM 105074</strain>
    </source>
</reference>
<dbReference type="Gene3D" id="1.20.140.10">
    <property type="entry name" value="Butyryl-CoA Dehydrogenase, subunit A, domain 3"/>
    <property type="match status" value="1"/>
</dbReference>
<evidence type="ECO:0000256" key="1">
    <source>
        <dbReference type="ARBA" id="ARBA00001974"/>
    </source>
</evidence>
<dbReference type="SUPFAM" id="SSF56645">
    <property type="entry name" value="Acyl-CoA dehydrogenase NM domain-like"/>
    <property type="match status" value="1"/>
</dbReference>
<dbReference type="Pfam" id="PF02771">
    <property type="entry name" value="Acyl-CoA_dh_N"/>
    <property type="match status" value="1"/>
</dbReference>
<dbReference type="InterPro" id="IPR006091">
    <property type="entry name" value="Acyl-CoA_Oxase/DH_mid-dom"/>
</dbReference>
<evidence type="ECO:0000256" key="5">
    <source>
        <dbReference type="ARBA" id="ARBA00022827"/>
    </source>
</evidence>
<feature type="domain" description="Acyl-CoA dehydrogenase/oxidase N-terminal" evidence="10">
    <location>
        <begin position="7"/>
        <end position="125"/>
    </location>
</feature>
<dbReference type="SUPFAM" id="SSF47203">
    <property type="entry name" value="Acyl-CoA dehydrogenase C-terminal domain-like"/>
    <property type="match status" value="1"/>
</dbReference>
<evidence type="ECO:0000256" key="6">
    <source>
        <dbReference type="ARBA" id="ARBA00023002"/>
    </source>
</evidence>
<comment type="caution">
    <text evidence="11">The sequence shown here is derived from an EMBL/GenBank/DDBJ whole genome shotgun (WGS) entry which is preliminary data.</text>
</comment>
<evidence type="ECO:0000259" key="9">
    <source>
        <dbReference type="Pfam" id="PF02770"/>
    </source>
</evidence>
<evidence type="ECO:0000259" key="8">
    <source>
        <dbReference type="Pfam" id="PF00441"/>
    </source>
</evidence>
<accession>A0A840TYN9</accession>
<dbReference type="InterPro" id="IPR050741">
    <property type="entry name" value="Acyl-CoA_dehydrogenase"/>
</dbReference>
<dbReference type="EMBL" id="JACHGF010000004">
    <property type="protein sequence ID" value="MBB5284759.1"/>
    <property type="molecule type" value="Genomic_DNA"/>
</dbReference>
<sequence length="405" mass="44988">METLFATERTQTLIPRIQEFLEKELYPLETAKYLTGNFSQVEPILQEKRQLVQKAGLWGLHLPEADGGQNLTLCEFGQISEVLATTPFGHYAFNTQAPDIGNVELLHRYAPEPLRQKYLQPLMAGQIRSCFSMTEPEFAGSNPTRLGTTAVKEGDEYVINGHKWFTSSADGAAFAIVMAVTNPEAAPHRRASQILVPLDTPGVTLVRNIPIMGHAGDGWASHAELRYENVRVPQTHLIGTEGAGFLLAQERLGPGRIHHCMRFIGIAERSFDLMCRYAAQRELSEGTYLGDQQLIQGFIAESRAEIDAARLLVLRTARQIDEQGAAATRDAISTIKFFTANMMLRVLDRAIQTHGALGLTNDTVLAYWYAHERAARIYDGADEVHKAALARSILKGYGLDVRRTK</sequence>
<dbReference type="Gene3D" id="1.10.540.10">
    <property type="entry name" value="Acyl-CoA dehydrogenase/oxidase, N-terminal domain"/>
    <property type="match status" value="1"/>
</dbReference>
<evidence type="ECO:0000256" key="2">
    <source>
        <dbReference type="ARBA" id="ARBA00009347"/>
    </source>
</evidence>
<evidence type="ECO:0000256" key="3">
    <source>
        <dbReference type="ARBA" id="ARBA00011738"/>
    </source>
</evidence>
<dbReference type="InterPro" id="IPR046373">
    <property type="entry name" value="Acyl-CoA_Oxase/DH_mid-dom_sf"/>
</dbReference>
<comment type="similarity">
    <text evidence="2 7">Belongs to the acyl-CoA dehydrogenase family.</text>
</comment>
<dbReference type="FunFam" id="2.40.110.10:FF:000002">
    <property type="entry name" value="Acyl-CoA dehydrogenase fadE12"/>
    <property type="match status" value="1"/>
</dbReference>
<evidence type="ECO:0000256" key="4">
    <source>
        <dbReference type="ARBA" id="ARBA00022630"/>
    </source>
</evidence>
<evidence type="ECO:0000259" key="10">
    <source>
        <dbReference type="Pfam" id="PF02771"/>
    </source>
</evidence>
<dbReference type="InterPro" id="IPR013786">
    <property type="entry name" value="AcylCoA_DH/ox_N"/>
</dbReference>
<keyword evidence="6 7" id="KW-0560">Oxidoreductase</keyword>
<dbReference type="InterPro" id="IPR009075">
    <property type="entry name" value="AcylCo_DH/oxidase_C"/>
</dbReference>